<dbReference type="Gene3D" id="2.160.20.10">
    <property type="entry name" value="Single-stranded right-handed beta-helix, Pectin lyase-like"/>
    <property type="match status" value="2"/>
</dbReference>
<dbReference type="PANTHER" id="PTHR36453">
    <property type="entry name" value="SECRETED PROTEIN-RELATED"/>
    <property type="match status" value="1"/>
</dbReference>
<dbReference type="InterPro" id="IPR006626">
    <property type="entry name" value="PbH1"/>
</dbReference>
<feature type="compositionally biased region" description="Basic and acidic residues" evidence="1">
    <location>
        <begin position="35"/>
        <end position="48"/>
    </location>
</feature>
<evidence type="ECO:0000313" key="4">
    <source>
        <dbReference type="EMBL" id="MCF2946641.1"/>
    </source>
</evidence>
<proteinExistence type="predicted"/>
<protein>
    <submittedName>
        <fullName evidence="4">Right-handed parallel beta-helix repeat-containing protein</fullName>
    </submittedName>
</protein>
<dbReference type="SMART" id="SM00710">
    <property type="entry name" value="PbH1"/>
    <property type="match status" value="3"/>
</dbReference>
<evidence type="ECO:0000256" key="2">
    <source>
        <dbReference type="SAM" id="SignalP"/>
    </source>
</evidence>
<keyword evidence="5" id="KW-1185">Reference proteome</keyword>
<sequence length="727" mass="79410">MPYVKNIVFCLFSLFILASCGGGGGDSKPTPPVAVEKDSDNDGIKDSIDQCPSEVGSASNNGCPEPQPEPTTDTDKDGLADSVDECVDEKGFESFNGCPSPKDTDFDGVADLDDQCVDQKGLAENSGCPAAIPEDAFYVALDGNDSNNGTVDQPFKTFAKAMTVLSAGDTLVIKEGRYSETLDIDLNGTELEPITVRAASGEKVLISATQYVNDWQLHEGSIYKTQVELTLGDVFNQVYYDGKVMDMARWPNNEDNDRHTVDAHPITGGDGSTINAIGLPDDLAGGYVWYLGAHSGASWTRVITEYAPGTITYDAIDVNKWPFNPHNPGLFRNGNYGRIYVFGRLSLLDHAREWYYDTNTQTLYLQTPDGSEPEHNSVQVPVKLNTIEVDGDYVKVQGVEVFGGAVRLNGNYNSLLDSVVSNGSQRLDELDNTDAQMGDGSVVVNGHHATIKGNIIEYGSNNGVRITSWGGRGDGSRVENNFIRYFNTLGIHAPAIRSGSKDVKILKNTISYVGRDGISSFGTHCEIAYNDVSQGMLINNDGGVFYTVGNDASKHTEIHHNWFHDFQGPEYADGRAAGIYLDNNSKGYLVHHNVVWNITWTGLQLNWANFDNYMYHNTIWNPGEAMGSWVNGYDQGDNRVWNNYSSIGDWLQDDAFDLEANIIDEESPFMDIEGVNFMPKPESVLIDQAIDIANFDKVTSGAGADVGAYERGGVQWTAGVNAIEDEE</sequence>
<evidence type="ECO:0000256" key="1">
    <source>
        <dbReference type="SAM" id="MobiDB-lite"/>
    </source>
</evidence>
<dbReference type="RefSeq" id="WP_235310167.1">
    <property type="nucleotide sequence ID" value="NZ_JAKGAS010000001.1"/>
</dbReference>
<organism evidence="4 5">
    <name type="scientific">Paraglaciecola algarum</name>
    <dbReference type="NCBI Taxonomy" id="3050085"/>
    <lineage>
        <taxon>Bacteria</taxon>
        <taxon>Pseudomonadati</taxon>
        <taxon>Pseudomonadota</taxon>
        <taxon>Gammaproteobacteria</taxon>
        <taxon>Alteromonadales</taxon>
        <taxon>Alteromonadaceae</taxon>
        <taxon>Paraglaciecola</taxon>
    </lineage>
</organism>
<dbReference type="InterPro" id="IPR028974">
    <property type="entry name" value="TSP_type-3_rpt"/>
</dbReference>
<dbReference type="SUPFAM" id="SSF103647">
    <property type="entry name" value="TSP type-3 repeat"/>
    <property type="match status" value="1"/>
</dbReference>
<accession>A0ABS9D199</accession>
<reference evidence="4 5" key="1">
    <citation type="submission" date="2022-01" db="EMBL/GenBank/DDBJ databases">
        <title>Paraglaciecola sp. G1-23.</title>
        <authorList>
            <person name="Jin M.S."/>
            <person name="Han D.M."/>
            <person name="Kim H.M."/>
            <person name="Jeon C.O."/>
        </authorList>
    </citation>
    <scope>NUCLEOTIDE SEQUENCE [LARGE SCALE GENOMIC DNA]</scope>
    <source>
        <strain evidence="4 5">G1-23</strain>
    </source>
</reference>
<gene>
    <name evidence="4" type="ORF">L0668_00850</name>
</gene>
<dbReference type="PROSITE" id="PS51257">
    <property type="entry name" value="PROKAR_LIPOPROTEIN"/>
    <property type="match status" value="1"/>
</dbReference>
<feature type="domain" description="DUF1565" evidence="3">
    <location>
        <begin position="142"/>
        <end position="181"/>
    </location>
</feature>
<name>A0ABS9D199_9ALTE</name>
<dbReference type="Proteomes" id="UP001521137">
    <property type="component" value="Unassembled WGS sequence"/>
</dbReference>
<feature type="signal peptide" evidence="2">
    <location>
        <begin position="1"/>
        <end position="18"/>
    </location>
</feature>
<dbReference type="InterPro" id="IPR011459">
    <property type="entry name" value="DUF1565"/>
</dbReference>
<keyword evidence="2" id="KW-0732">Signal</keyword>
<dbReference type="PANTHER" id="PTHR36453:SF1">
    <property type="entry name" value="RIGHT HANDED BETA HELIX DOMAIN-CONTAINING PROTEIN"/>
    <property type="match status" value="1"/>
</dbReference>
<feature type="chain" id="PRO_5045994991" evidence="2">
    <location>
        <begin position="19"/>
        <end position="727"/>
    </location>
</feature>
<evidence type="ECO:0000313" key="5">
    <source>
        <dbReference type="Proteomes" id="UP001521137"/>
    </source>
</evidence>
<feature type="region of interest" description="Disordered" evidence="1">
    <location>
        <begin position="24"/>
        <end position="80"/>
    </location>
</feature>
<comment type="caution">
    <text evidence="4">The sequence shown here is derived from an EMBL/GenBank/DDBJ whole genome shotgun (WGS) entry which is preliminary data.</text>
</comment>
<dbReference type="EMBL" id="JAKGAS010000001">
    <property type="protein sequence ID" value="MCF2946641.1"/>
    <property type="molecule type" value="Genomic_DNA"/>
</dbReference>
<dbReference type="InterPro" id="IPR012334">
    <property type="entry name" value="Pectin_lyas_fold"/>
</dbReference>
<dbReference type="Pfam" id="PF07602">
    <property type="entry name" value="DUF1565"/>
    <property type="match status" value="1"/>
</dbReference>
<dbReference type="InterPro" id="IPR011050">
    <property type="entry name" value="Pectin_lyase_fold/virulence"/>
</dbReference>
<evidence type="ECO:0000259" key="3">
    <source>
        <dbReference type="Pfam" id="PF07602"/>
    </source>
</evidence>
<dbReference type="SUPFAM" id="SSF51126">
    <property type="entry name" value="Pectin lyase-like"/>
    <property type="match status" value="1"/>
</dbReference>